<dbReference type="RefSeq" id="WP_205117153.1">
    <property type="nucleotide sequence ID" value="NZ_JBHRZH010000006.1"/>
</dbReference>
<dbReference type="InterPro" id="IPR035396">
    <property type="entry name" value="Bac_rhamnosid6H"/>
</dbReference>
<dbReference type="Gene3D" id="2.60.120.260">
    <property type="entry name" value="Galactose-binding domain-like"/>
    <property type="match status" value="2"/>
</dbReference>
<evidence type="ECO:0000256" key="3">
    <source>
        <dbReference type="ARBA" id="ARBA00022801"/>
    </source>
</evidence>
<dbReference type="PANTHER" id="PTHR33307:SF6">
    <property type="entry name" value="ALPHA-RHAMNOSIDASE (EUROFUNG)-RELATED"/>
    <property type="match status" value="1"/>
</dbReference>
<evidence type="ECO:0000256" key="2">
    <source>
        <dbReference type="ARBA" id="ARBA00012652"/>
    </source>
</evidence>
<dbReference type="Pfam" id="PF17390">
    <property type="entry name" value="Bac_rhamnosid_C"/>
    <property type="match status" value="1"/>
</dbReference>
<dbReference type="Pfam" id="PF05592">
    <property type="entry name" value="Bac_rhamnosid"/>
    <property type="match status" value="1"/>
</dbReference>
<proteinExistence type="predicted"/>
<dbReference type="Proteomes" id="UP001595699">
    <property type="component" value="Unassembled WGS sequence"/>
</dbReference>
<dbReference type="EMBL" id="JBHRZH010000006">
    <property type="protein sequence ID" value="MFC3760921.1"/>
    <property type="molecule type" value="Genomic_DNA"/>
</dbReference>
<sequence length="963" mass="105794">MAEGDPRVDSSNAVWDSGVVESNESVDIAYAGDALSSRTRYSWSVRVTDESGTDSDWAEPACFETALYDASDWQGAEWIVAPNEPGTEGEHNLDWVGGRHVERIWLPAGDFLEAVDSTVEQVFFRGHVKVEQQPTRARLLADADAELRAFVNGTELPADGTADDRVTAALTEGDNVVSFAVTPGDTPAALAASLDITLADGTKAGLVTDGTWLASSADSDNEADWKLAESFGHHGTAPHGRSPLTYRPSPYLRREFALDAGVRSARLYVTALGVYEARVNGHRVGDDHLTPSWTDYASRLPYQTYDVTDLLHEGGNVVGAVLADGWYAGNVCWFGTFQYGDKRALLARLEIEDEDGGRTVVNSDGSWHVGEGATRYADLQNGEVVDARAEPLGWDEPGFDAGAWAQARVDTPSHGPLEAQKAPPIRVEHELPAEAMHVREDGRILVDFGQNLVGWVKLDLRGEAGHRVMLRHAEALDHNGELYIEALRGARATDEYVLRGEAGGETFEPRFTVHGFRFCEIVNHPGELRLQDITARVAHAAMEPIGEHSNSHEHLTKLQQNIVWGQRGNFLAVPTDCPQRDERLGWTGDAQVFASTAAFNYDVRGFLGKWMYDLRDSQYEDGSVPHVAPDVLTRDGRANEAGAAGWADAIAIVPLELYRAYGDRRVVEESLDAVDKWLGFLVENSEGFIRPDAGFADWLAFTQTPKNLVATAFSAFAARCAAELAREIGRTEDAQRFETQYANVRAAFRARFVRGGGKVVSGTQTAYVLALHFDLLDEHEQPRAVQALVDNIAARNWHLSTGFLGTPYLLQVLTRFGREDIAYRLLLQDTMPSWLYPVVHGEATTMWERWDSWSDSHGFQDPGMTSFNHYAYGAVGEWIYRELGGLAPGSPGYRHVVIRPRLTASISWSKTSLETPYGPVSVNWSTAGGEFALQVSLPANTTGEVWLPGQEPVRIGSGEYTFG</sequence>
<dbReference type="InterPro" id="IPR013737">
    <property type="entry name" value="Bac_rhamnosid_N"/>
</dbReference>
<dbReference type="Gene3D" id="2.60.40.10">
    <property type="entry name" value="Immunoglobulins"/>
    <property type="match status" value="1"/>
</dbReference>
<evidence type="ECO:0000313" key="9">
    <source>
        <dbReference type="Proteomes" id="UP001595699"/>
    </source>
</evidence>
<keyword evidence="9" id="KW-1185">Reference proteome</keyword>
<dbReference type="Pfam" id="PF17389">
    <property type="entry name" value="Bac_rhamnosid6H"/>
    <property type="match status" value="1"/>
</dbReference>
<dbReference type="InterPro" id="IPR008902">
    <property type="entry name" value="Rhamnosid_concanavalin"/>
</dbReference>
<accession>A0ABV7Y6K3</accession>
<name>A0ABV7Y6K3_9ACTN</name>
<reference evidence="9" key="1">
    <citation type="journal article" date="2019" name="Int. J. Syst. Evol. Microbiol.">
        <title>The Global Catalogue of Microorganisms (GCM) 10K type strain sequencing project: providing services to taxonomists for standard genome sequencing and annotation.</title>
        <authorList>
            <consortium name="The Broad Institute Genomics Platform"/>
            <consortium name="The Broad Institute Genome Sequencing Center for Infectious Disease"/>
            <person name="Wu L."/>
            <person name="Ma J."/>
        </authorList>
    </citation>
    <scope>NUCLEOTIDE SEQUENCE [LARGE SCALE GENOMIC DNA]</scope>
    <source>
        <strain evidence="9">CGMCC 4.7241</strain>
    </source>
</reference>
<feature type="domain" description="Alpha-L-rhamnosidase C-terminal" evidence="7">
    <location>
        <begin position="885"/>
        <end position="959"/>
    </location>
</feature>
<protein>
    <recommendedName>
        <fullName evidence="2">alpha-L-rhamnosidase</fullName>
        <ecNumber evidence="2">3.2.1.40</ecNumber>
    </recommendedName>
</protein>
<comment type="catalytic activity">
    <reaction evidence="1">
        <text>Hydrolysis of terminal non-reducing alpha-L-rhamnose residues in alpha-L-rhamnosides.</text>
        <dbReference type="EC" id="3.2.1.40"/>
    </reaction>
</comment>
<dbReference type="InterPro" id="IPR013783">
    <property type="entry name" value="Ig-like_fold"/>
</dbReference>
<dbReference type="GO" id="GO:0016787">
    <property type="term" value="F:hydrolase activity"/>
    <property type="evidence" value="ECO:0007669"/>
    <property type="project" value="UniProtKB-KW"/>
</dbReference>
<comment type="caution">
    <text evidence="8">The sequence shown here is derived from an EMBL/GenBank/DDBJ whole genome shotgun (WGS) entry which is preliminary data.</text>
</comment>
<organism evidence="8 9">
    <name type="scientific">Tenggerimyces flavus</name>
    <dbReference type="NCBI Taxonomy" id="1708749"/>
    <lineage>
        <taxon>Bacteria</taxon>
        <taxon>Bacillati</taxon>
        <taxon>Actinomycetota</taxon>
        <taxon>Actinomycetes</taxon>
        <taxon>Propionibacteriales</taxon>
        <taxon>Nocardioidaceae</taxon>
        <taxon>Tenggerimyces</taxon>
    </lineage>
</organism>
<dbReference type="InterPro" id="IPR016007">
    <property type="entry name" value="Alpha_rhamnosid"/>
</dbReference>
<evidence type="ECO:0000313" key="8">
    <source>
        <dbReference type="EMBL" id="MFC3760921.1"/>
    </source>
</evidence>
<evidence type="ECO:0000259" key="7">
    <source>
        <dbReference type="Pfam" id="PF17390"/>
    </source>
</evidence>
<dbReference type="EC" id="3.2.1.40" evidence="2"/>
<evidence type="ECO:0000256" key="1">
    <source>
        <dbReference type="ARBA" id="ARBA00001445"/>
    </source>
</evidence>
<feature type="domain" description="Alpha-L-rhamnosidase six-hairpin glycosidase" evidence="6">
    <location>
        <begin position="546"/>
        <end position="882"/>
    </location>
</feature>
<dbReference type="Pfam" id="PF08531">
    <property type="entry name" value="Bac_rhamnosid_N"/>
    <property type="match status" value="1"/>
</dbReference>
<dbReference type="SUPFAM" id="SSF48208">
    <property type="entry name" value="Six-hairpin glycosidases"/>
    <property type="match status" value="1"/>
</dbReference>
<feature type="domain" description="Bacterial alpha-L-rhamnosidase N-terminal" evidence="5">
    <location>
        <begin position="262"/>
        <end position="428"/>
    </location>
</feature>
<feature type="domain" description="Alpha-L-rhamnosidase concanavalin-like" evidence="4">
    <location>
        <begin position="440"/>
        <end position="539"/>
    </location>
</feature>
<dbReference type="InterPro" id="IPR035398">
    <property type="entry name" value="Bac_rhamnosid_C"/>
</dbReference>
<evidence type="ECO:0000259" key="6">
    <source>
        <dbReference type="Pfam" id="PF17389"/>
    </source>
</evidence>
<dbReference type="InterPro" id="IPR008928">
    <property type="entry name" value="6-hairpin_glycosidase_sf"/>
</dbReference>
<dbReference type="Gene3D" id="1.50.10.10">
    <property type="match status" value="1"/>
</dbReference>
<evidence type="ECO:0000259" key="5">
    <source>
        <dbReference type="Pfam" id="PF08531"/>
    </source>
</evidence>
<dbReference type="InterPro" id="IPR012341">
    <property type="entry name" value="6hp_glycosidase-like_sf"/>
</dbReference>
<keyword evidence="3 8" id="KW-0378">Hydrolase</keyword>
<dbReference type="PIRSF" id="PIRSF010631">
    <property type="entry name" value="A-rhamnsds"/>
    <property type="match status" value="1"/>
</dbReference>
<evidence type="ECO:0000259" key="4">
    <source>
        <dbReference type="Pfam" id="PF05592"/>
    </source>
</evidence>
<dbReference type="Pfam" id="PF25788">
    <property type="entry name" value="Ig_Rha78A_N"/>
    <property type="match status" value="1"/>
</dbReference>
<dbReference type="PANTHER" id="PTHR33307">
    <property type="entry name" value="ALPHA-RHAMNOSIDASE (EUROFUNG)"/>
    <property type="match status" value="1"/>
</dbReference>
<gene>
    <name evidence="8" type="ORF">ACFOUW_08720</name>
</gene>
<dbReference type="Gene3D" id="2.60.420.10">
    <property type="entry name" value="Maltose phosphorylase, domain 3"/>
    <property type="match status" value="1"/>
</dbReference>